<gene>
    <name evidence="13" type="ORF">E0L32_004281</name>
</gene>
<dbReference type="GeneID" id="41971728"/>
<protein>
    <recommendedName>
        <fullName evidence="9 10">M-phase inducer phosphatase</fullName>
        <ecNumber evidence="2 10">3.1.3.48</ecNumber>
    </recommendedName>
</protein>
<dbReference type="EMBL" id="SKBQ01000020">
    <property type="protein sequence ID" value="TPX15583.1"/>
    <property type="molecule type" value="Genomic_DNA"/>
</dbReference>
<dbReference type="GO" id="GO:0000086">
    <property type="term" value="P:G2/M transition of mitotic cell cycle"/>
    <property type="evidence" value="ECO:0007669"/>
    <property type="project" value="TreeGrafter"/>
</dbReference>
<dbReference type="PANTHER" id="PTHR10828:SF17">
    <property type="entry name" value="PROTEIN-TYROSINE-PHOSPHATASE"/>
    <property type="match status" value="1"/>
</dbReference>
<evidence type="ECO:0000256" key="6">
    <source>
        <dbReference type="ARBA" id="ARBA00022912"/>
    </source>
</evidence>
<dbReference type="Gene3D" id="3.40.250.10">
    <property type="entry name" value="Rhodanese-like domain"/>
    <property type="match status" value="1"/>
</dbReference>
<comment type="caution">
    <text evidence="13">The sequence shown here is derived from an EMBL/GenBank/DDBJ whole genome shotgun (WGS) entry which is preliminary data.</text>
</comment>
<dbReference type="RefSeq" id="XP_030997294.1">
    <property type="nucleotide sequence ID" value="XM_031138674.1"/>
</dbReference>
<comment type="catalytic activity">
    <reaction evidence="8 10">
        <text>O-phospho-L-tyrosyl-[protein] + H2O = L-tyrosyl-[protein] + phosphate</text>
        <dbReference type="Rhea" id="RHEA:10684"/>
        <dbReference type="Rhea" id="RHEA-COMP:10136"/>
        <dbReference type="Rhea" id="RHEA-COMP:20101"/>
        <dbReference type="ChEBI" id="CHEBI:15377"/>
        <dbReference type="ChEBI" id="CHEBI:43474"/>
        <dbReference type="ChEBI" id="CHEBI:46858"/>
        <dbReference type="ChEBI" id="CHEBI:61978"/>
        <dbReference type="EC" id="3.1.3.48"/>
    </reaction>
</comment>
<dbReference type="InterPro" id="IPR001763">
    <property type="entry name" value="Rhodanese-like_dom"/>
</dbReference>
<dbReference type="InterPro" id="IPR036873">
    <property type="entry name" value="Rhodanese-like_dom_sf"/>
</dbReference>
<accession>A0A507B7A8</accession>
<dbReference type="GO" id="GO:0051301">
    <property type="term" value="P:cell division"/>
    <property type="evidence" value="ECO:0007669"/>
    <property type="project" value="UniProtKB-UniRule"/>
</dbReference>
<dbReference type="GO" id="GO:0110032">
    <property type="term" value="P:positive regulation of G2/MI transition of meiotic cell cycle"/>
    <property type="evidence" value="ECO:0007669"/>
    <property type="project" value="TreeGrafter"/>
</dbReference>
<evidence type="ECO:0000256" key="11">
    <source>
        <dbReference type="SAM" id="MobiDB-lite"/>
    </source>
</evidence>
<name>A0A507B7A8_9PEZI</name>
<keyword evidence="7 10" id="KW-0131">Cell cycle</keyword>
<keyword evidence="5 10" id="KW-0378">Hydrolase</keyword>
<evidence type="ECO:0000256" key="1">
    <source>
        <dbReference type="ARBA" id="ARBA00011065"/>
    </source>
</evidence>
<dbReference type="PROSITE" id="PS50206">
    <property type="entry name" value="RHODANESE_3"/>
    <property type="match status" value="1"/>
</dbReference>
<dbReference type="STRING" id="1093900.A0A507B7A8"/>
<dbReference type="GO" id="GO:0010971">
    <property type="term" value="P:positive regulation of G2/M transition of mitotic cell cycle"/>
    <property type="evidence" value="ECO:0007669"/>
    <property type="project" value="TreeGrafter"/>
</dbReference>
<feature type="region of interest" description="Disordered" evidence="11">
    <location>
        <begin position="221"/>
        <end position="293"/>
    </location>
</feature>
<evidence type="ECO:0000256" key="9">
    <source>
        <dbReference type="ARBA" id="ARBA00067190"/>
    </source>
</evidence>
<dbReference type="Pfam" id="PF00581">
    <property type="entry name" value="Rhodanese"/>
    <property type="match status" value="1"/>
</dbReference>
<sequence length="550" mass="61266">METSSPLAAMHRPTSLFGQRDIFCPKPQIQPRETGLFNFRPQFRSNPDYFNIKPVHGSSPAGSLAADLSQNFRIEDASPSFPTPRRSLFTANVMAAAEGRDYATTPPLPPTSSPGMLDEIMDMSPLPHKAPYVAQIEIQSPTPLQSPADDEMMLESPLPQHSSSELLKPAVVERRKPVLRRPSLTRAKGYSTGGMSARLQPDSQLPFFKFGGESRLAPPSNLSLGECFEDSPPQERRPQTANSPSLNAPGAVRPRPNFASLSSASASRNGSPVSNHARRPSNPFARPRKQYRRSLSMFENPVDMIKPKKDESSPPILAAVMDIEEPREPVLPHFLPDDPTDSIPRIDRSTLLEVLDGKYNEHFDSKLVIDCRFEYEYEGGHIGSAINYNDKDLLTSHLFRTPMEGRTLLIFHCEYSAHRAPLMARHIRAQDRAANAECYPRLTYPDVYILEGGYSGFFAEHASRCEPQAYVEMDAAEHAFTCEREMGRLRQNRKGLSRAATFACGQTDRYMNDSPTAPGRGQTREDISMMVGASPILGSERCHARRMASY</sequence>
<dbReference type="EC" id="3.1.3.48" evidence="2 10"/>
<reference evidence="13 14" key="1">
    <citation type="submission" date="2019-06" db="EMBL/GenBank/DDBJ databases">
        <title>Draft genome sequence of the filamentous fungus Phialemoniopsis curvata isolated from diesel fuel.</title>
        <authorList>
            <person name="Varaljay V.A."/>
            <person name="Lyon W.J."/>
            <person name="Crouch A.L."/>
            <person name="Drake C.E."/>
            <person name="Hollomon J.M."/>
            <person name="Nadeau L.J."/>
            <person name="Nunn H.S."/>
            <person name="Stevenson B.S."/>
            <person name="Bojanowski C.L."/>
            <person name="Crookes-Goodson W.J."/>
        </authorList>
    </citation>
    <scope>NUCLEOTIDE SEQUENCE [LARGE SCALE GENOMIC DNA]</scope>
    <source>
        <strain evidence="13 14">D216</strain>
    </source>
</reference>
<dbReference type="GO" id="GO:0004725">
    <property type="term" value="F:protein tyrosine phosphatase activity"/>
    <property type="evidence" value="ECO:0007669"/>
    <property type="project" value="UniProtKB-UniRule"/>
</dbReference>
<dbReference type="AlphaFoldDB" id="A0A507B7A8"/>
<feature type="domain" description="Rhodanese" evidence="12">
    <location>
        <begin position="362"/>
        <end position="466"/>
    </location>
</feature>
<comment type="similarity">
    <text evidence="1 10">Belongs to the MPI phosphatase family.</text>
</comment>
<evidence type="ECO:0000256" key="2">
    <source>
        <dbReference type="ARBA" id="ARBA00013064"/>
    </source>
</evidence>
<evidence type="ECO:0000256" key="5">
    <source>
        <dbReference type="ARBA" id="ARBA00022801"/>
    </source>
</evidence>
<dbReference type="SMART" id="SM00450">
    <property type="entry name" value="RHOD"/>
    <property type="match status" value="1"/>
</dbReference>
<proteinExistence type="inferred from homology"/>
<dbReference type="FunFam" id="3.40.250.10:FF:000021">
    <property type="entry name" value="M-phase inducer phosphatase cdc-25.2"/>
    <property type="match status" value="1"/>
</dbReference>
<evidence type="ECO:0000313" key="14">
    <source>
        <dbReference type="Proteomes" id="UP000319257"/>
    </source>
</evidence>
<dbReference type="GO" id="GO:0005634">
    <property type="term" value="C:nucleus"/>
    <property type="evidence" value="ECO:0007669"/>
    <property type="project" value="TreeGrafter"/>
</dbReference>
<dbReference type="InterPro" id="IPR000751">
    <property type="entry name" value="MPI_Phosphatase"/>
</dbReference>
<comment type="function">
    <text evidence="10">Tyrosine protein phosphatase which functions as a dosage-dependent inducer of mitotic progression.</text>
</comment>
<keyword evidence="4 10" id="KW-0498">Mitosis</keyword>
<evidence type="ECO:0000256" key="10">
    <source>
        <dbReference type="RuleBase" id="RU368028"/>
    </source>
</evidence>
<evidence type="ECO:0000256" key="3">
    <source>
        <dbReference type="ARBA" id="ARBA00022618"/>
    </source>
</evidence>
<organism evidence="13 14">
    <name type="scientific">Thyridium curvatum</name>
    <dbReference type="NCBI Taxonomy" id="1093900"/>
    <lineage>
        <taxon>Eukaryota</taxon>
        <taxon>Fungi</taxon>
        <taxon>Dikarya</taxon>
        <taxon>Ascomycota</taxon>
        <taxon>Pezizomycotina</taxon>
        <taxon>Sordariomycetes</taxon>
        <taxon>Sordariomycetidae</taxon>
        <taxon>Thyridiales</taxon>
        <taxon>Thyridiaceae</taxon>
        <taxon>Thyridium</taxon>
    </lineage>
</organism>
<dbReference type="Proteomes" id="UP000319257">
    <property type="component" value="Unassembled WGS sequence"/>
</dbReference>
<keyword evidence="3 10" id="KW-0132">Cell division</keyword>
<feature type="region of interest" description="Disordered" evidence="11">
    <location>
        <begin position="177"/>
        <end position="202"/>
    </location>
</feature>
<dbReference type="GO" id="GO:0005737">
    <property type="term" value="C:cytoplasm"/>
    <property type="evidence" value="ECO:0007669"/>
    <property type="project" value="TreeGrafter"/>
</dbReference>
<dbReference type="SUPFAM" id="SSF52821">
    <property type="entry name" value="Rhodanese/Cell cycle control phosphatase"/>
    <property type="match status" value="1"/>
</dbReference>
<keyword evidence="14" id="KW-1185">Reference proteome</keyword>
<dbReference type="PRINTS" id="PR00716">
    <property type="entry name" value="MPIPHPHTASE"/>
</dbReference>
<dbReference type="OrthoDB" id="26523at2759"/>
<dbReference type="CDD" id="cd01530">
    <property type="entry name" value="Cdc25"/>
    <property type="match status" value="1"/>
</dbReference>
<evidence type="ECO:0000256" key="4">
    <source>
        <dbReference type="ARBA" id="ARBA00022776"/>
    </source>
</evidence>
<evidence type="ECO:0000256" key="7">
    <source>
        <dbReference type="ARBA" id="ARBA00023306"/>
    </source>
</evidence>
<evidence type="ECO:0000313" key="13">
    <source>
        <dbReference type="EMBL" id="TPX15583.1"/>
    </source>
</evidence>
<evidence type="ECO:0000256" key="8">
    <source>
        <dbReference type="ARBA" id="ARBA00051722"/>
    </source>
</evidence>
<keyword evidence="6 10" id="KW-0904">Protein phosphatase</keyword>
<dbReference type="PANTHER" id="PTHR10828">
    <property type="entry name" value="M-PHASE INDUCER PHOSPHATASE DUAL SPECIFICITY PHOSPHATASE CDC25"/>
    <property type="match status" value="1"/>
</dbReference>
<dbReference type="InParanoid" id="A0A507B7A8"/>
<evidence type="ECO:0000259" key="12">
    <source>
        <dbReference type="PROSITE" id="PS50206"/>
    </source>
</evidence>